<evidence type="ECO:0000256" key="8">
    <source>
        <dbReference type="PIRSR" id="PIRSR001529-2"/>
    </source>
</evidence>
<feature type="coiled-coil region" evidence="9">
    <location>
        <begin position="33"/>
        <end position="64"/>
    </location>
</feature>
<dbReference type="PANTHER" id="PTHR11778">
    <property type="entry name" value="SERYL-TRNA SYNTHETASE"/>
    <property type="match status" value="1"/>
</dbReference>
<feature type="binding site" evidence="6 7">
    <location>
        <position position="282"/>
    </location>
    <ligand>
        <name>L-serine</name>
        <dbReference type="ChEBI" id="CHEBI:33384"/>
    </ligand>
</feature>
<evidence type="ECO:0000256" key="4">
    <source>
        <dbReference type="ARBA" id="ARBA00022917"/>
    </source>
</evidence>
<gene>
    <name evidence="6" type="primary">serS</name>
    <name evidence="11" type="ORF">AUK40_04720</name>
</gene>
<keyword evidence="9" id="KW-0175">Coiled coil</keyword>
<evidence type="ECO:0000259" key="10">
    <source>
        <dbReference type="PROSITE" id="PS50862"/>
    </source>
</evidence>
<comment type="domain">
    <text evidence="6">Consists of two distinct domains, a catalytic core and a N-terminal extension that is involved in tRNA binding.</text>
</comment>
<evidence type="ECO:0000256" key="1">
    <source>
        <dbReference type="ARBA" id="ARBA00022598"/>
    </source>
</evidence>
<dbReference type="STRING" id="1817892.AUK40_04720"/>
<dbReference type="PIRSF" id="PIRSF001529">
    <property type="entry name" value="Ser-tRNA-synth_IIa"/>
    <property type="match status" value="1"/>
</dbReference>
<feature type="binding site" evidence="7">
    <location>
        <position position="382"/>
    </location>
    <ligand>
        <name>L-serine</name>
        <dbReference type="ChEBI" id="CHEBI:33384"/>
    </ligand>
</feature>
<reference evidence="11 12" key="1">
    <citation type="journal article" date="2016" name="Environ. Microbiol.">
        <title>Genomic resolution of a cold subsurface aquifer community provides metabolic insights for novel microbes adapted to high CO concentrations.</title>
        <authorList>
            <person name="Probst A.J."/>
            <person name="Castelle C.J."/>
            <person name="Singh A."/>
            <person name="Brown C.T."/>
            <person name="Anantharaman K."/>
            <person name="Sharon I."/>
            <person name="Hug L.A."/>
            <person name="Burstein D."/>
            <person name="Emerson J.B."/>
            <person name="Thomas B.C."/>
            <person name="Banfield J.F."/>
        </authorList>
    </citation>
    <scope>NUCLEOTIDE SEQUENCE [LARGE SCALE GENOMIC DNA]</scope>
    <source>
        <strain evidence="11">CG2_30_54_11</strain>
    </source>
</reference>
<dbReference type="InterPro" id="IPR042103">
    <property type="entry name" value="SerRS_1_N_sf"/>
</dbReference>
<feature type="site" description="Important for serine binding" evidence="7">
    <location>
        <position position="384"/>
    </location>
</feature>
<dbReference type="InterPro" id="IPR006195">
    <property type="entry name" value="aa-tRNA-synth_II"/>
</dbReference>
<keyword evidence="2 6" id="KW-0547">Nucleotide-binding</keyword>
<comment type="function">
    <text evidence="6">Catalyzes the attachment of serine to tRNA(Ser). Is also able to aminoacylate tRNA(Sec) with serine, to form the misacylated tRNA L-seryl-tRNA(Sec), which will be further converted into selenocysteinyl-tRNA(Sec).</text>
</comment>
<organism evidence="11 12">
    <name type="scientific">Candidatus Wirthbacteria bacterium CG2_30_54_11</name>
    <dbReference type="NCBI Taxonomy" id="1817892"/>
    <lineage>
        <taxon>Bacteria</taxon>
        <taxon>Candidatus Wirthbacteria</taxon>
    </lineage>
</organism>
<feature type="binding site" evidence="8">
    <location>
        <begin position="275"/>
        <end position="278"/>
    </location>
    <ligand>
        <name>ATP</name>
        <dbReference type="ChEBI" id="CHEBI:30616"/>
    </ligand>
</feature>
<keyword evidence="1 6" id="KW-0436">Ligase</keyword>
<dbReference type="GO" id="GO:0006434">
    <property type="term" value="P:seryl-tRNA aminoacylation"/>
    <property type="evidence" value="ECO:0007669"/>
    <property type="project" value="UniProtKB-UniRule"/>
</dbReference>
<dbReference type="AlphaFoldDB" id="A0A1J5IHQ4"/>
<dbReference type="CDD" id="cd00770">
    <property type="entry name" value="SerRS_core"/>
    <property type="match status" value="1"/>
</dbReference>
<dbReference type="PROSITE" id="PS50862">
    <property type="entry name" value="AA_TRNA_LIGASE_II"/>
    <property type="match status" value="1"/>
</dbReference>
<keyword evidence="6" id="KW-0963">Cytoplasm</keyword>
<feature type="domain" description="Aminoacyl-transfer RNA synthetases class-II family profile" evidence="10">
    <location>
        <begin position="136"/>
        <end position="409"/>
    </location>
</feature>
<dbReference type="InterPro" id="IPR033729">
    <property type="entry name" value="SerRS_core"/>
</dbReference>
<feature type="binding site" evidence="6 8">
    <location>
        <begin position="259"/>
        <end position="261"/>
    </location>
    <ligand>
        <name>ATP</name>
        <dbReference type="ChEBI" id="CHEBI:30616"/>
    </ligand>
</feature>
<dbReference type="Proteomes" id="UP000183245">
    <property type="component" value="Unassembled WGS sequence"/>
</dbReference>
<evidence type="ECO:0000256" key="9">
    <source>
        <dbReference type="SAM" id="Coils"/>
    </source>
</evidence>
<dbReference type="Pfam" id="PF02403">
    <property type="entry name" value="Seryl_tRNA_N"/>
    <property type="match status" value="1"/>
</dbReference>
<feature type="binding site" evidence="6">
    <location>
        <position position="275"/>
    </location>
    <ligand>
        <name>ATP</name>
        <dbReference type="ChEBI" id="CHEBI:30616"/>
    </ligand>
</feature>
<evidence type="ECO:0000256" key="3">
    <source>
        <dbReference type="ARBA" id="ARBA00022840"/>
    </source>
</evidence>
<keyword evidence="3 6" id="KW-0067">ATP-binding</keyword>
<dbReference type="UniPathway" id="UPA00906">
    <property type="reaction ID" value="UER00895"/>
</dbReference>
<dbReference type="Gene3D" id="3.30.930.10">
    <property type="entry name" value="Bira Bifunctional Protein, Domain 2"/>
    <property type="match status" value="1"/>
</dbReference>
<proteinExistence type="inferred from homology"/>
<comment type="similarity">
    <text evidence="6">Belongs to the class-II aminoacyl-tRNA synthetase family. Type-1 seryl-tRNA synthetase subfamily.</text>
</comment>
<feature type="binding site" evidence="7">
    <location>
        <position position="228"/>
    </location>
    <ligand>
        <name>L-serine</name>
        <dbReference type="ChEBI" id="CHEBI:33384"/>
    </ligand>
</feature>
<evidence type="ECO:0000313" key="11">
    <source>
        <dbReference type="EMBL" id="OIP96633.1"/>
    </source>
</evidence>
<sequence>MLDLSYLRKNQAGVKALVKRRNMNVDIDRLIEVDRERRRLISASDELRAQRNQLSDLIPKLQGEKRAESIAQVQEIKAKLSAADAELSPLESEFNDLYLKVPNLLDPAVPVGKDDSDNVEIRSWGTPPVFDFQPLDHVELGERAGLIDFEKAVQVAGAKFYFLMRDAVRLEYSLIWYALGLLEKDGYVPIKAPVLAKKEILQGTGYNPRGEETQIYSIADTDLGMIATSEISIAGYLAGEMLEEKALPLRYAGISECYRTEAGNYGRFSKGLYRVHHFDKVEMFAFTKPDESELIHQSMVAMEEKIFQGLKIPYRVVDICDGDMGGVAYRKYDLEGWMPGRGDNGSYGEITSCSNCTDYQARRLNIRYRPANGAAEYVHTLNGTAIAISRALIVILENYQRADGSIEIPDVLKAFMGKEIIEPTRKN</sequence>
<accession>A0A1J5IHQ4</accession>
<dbReference type="EMBL" id="MNZT01000081">
    <property type="protein sequence ID" value="OIP96633.1"/>
    <property type="molecule type" value="Genomic_DNA"/>
</dbReference>
<dbReference type="HAMAP" id="MF_00176">
    <property type="entry name" value="Ser_tRNA_synth_type1"/>
    <property type="match status" value="1"/>
</dbReference>
<dbReference type="GO" id="GO:0005524">
    <property type="term" value="F:ATP binding"/>
    <property type="evidence" value="ECO:0007669"/>
    <property type="project" value="UniProtKB-UniRule"/>
</dbReference>
<evidence type="ECO:0000313" key="12">
    <source>
        <dbReference type="Proteomes" id="UP000183245"/>
    </source>
</evidence>
<dbReference type="Pfam" id="PF00587">
    <property type="entry name" value="tRNA-synt_2b"/>
    <property type="match status" value="1"/>
</dbReference>
<dbReference type="InterPro" id="IPR045864">
    <property type="entry name" value="aa-tRNA-synth_II/BPL/LPL"/>
</dbReference>
<dbReference type="InterPro" id="IPR002317">
    <property type="entry name" value="Ser-tRNA-ligase_type_1"/>
</dbReference>
<feature type="binding site" evidence="6 8">
    <location>
        <begin position="349"/>
        <end position="352"/>
    </location>
    <ligand>
        <name>ATP</name>
        <dbReference type="ChEBI" id="CHEBI:30616"/>
    </ligand>
</feature>
<feature type="binding site" evidence="7">
    <location>
        <position position="259"/>
    </location>
    <ligand>
        <name>L-serine</name>
        <dbReference type="ChEBI" id="CHEBI:33384"/>
    </ligand>
</feature>
<dbReference type="InterPro" id="IPR002314">
    <property type="entry name" value="aa-tRNA-synt_IIb"/>
</dbReference>
<dbReference type="InterPro" id="IPR015866">
    <property type="entry name" value="Ser-tRNA-synth_1_N"/>
</dbReference>
<evidence type="ECO:0000256" key="5">
    <source>
        <dbReference type="ARBA" id="ARBA00023146"/>
    </source>
</evidence>
<dbReference type="SUPFAM" id="SSF55681">
    <property type="entry name" value="Class II aaRS and biotin synthetases"/>
    <property type="match status" value="1"/>
</dbReference>
<evidence type="ECO:0000256" key="6">
    <source>
        <dbReference type="HAMAP-Rule" id="MF_00176"/>
    </source>
</evidence>
<evidence type="ECO:0000256" key="2">
    <source>
        <dbReference type="ARBA" id="ARBA00022741"/>
    </source>
</evidence>
<feature type="binding site" evidence="6">
    <location>
        <begin position="228"/>
        <end position="230"/>
    </location>
    <ligand>
        <name>L-serine</name>
        <dbReference type="ChEBI" id="CHEBI:33384"/>
    </ligand>
</feature>
<name>A0A1J5IHQ4_9BACT</name>
<protein>
    <recommendedName>
        <fullName evidence="6">Serine--tRNA ligase</fullName>
        <ecNumber evidence="6">6.1.1.11</ecNumber>
    </recommendedName>
    <alternativeName>
        <fullName evidence="6">Seryl-tRNA synthetase</fullName>
        <shortName evidence="6">SerRS</shortName>
    </alternativeName>
    <alternativeName>
        <fullName evidence="6">Seryl-tRNA(Ser/Sec) synthetase</fullName>
    </alternativeName>
</protein>
<evidence type="ECO:0000256" key="7">
    <source>
        <dbReference type="PIRSR" id="PIRSR001529-1"/>
    </source>
</evidence>
<dbReference type="EC" id="6.1.1.11" evidence="6"/>
<comment type="caution">
    <text evidence="11">The sequence shown here is derived from an EMBL/GenBank/DDBJ whole genome shotgun (WGS) entry which is preliminary data.</text>
</comment>
<dbReference type="GO" id="GO:0005737">
    <property type="term" value="C:cytoplasm"/>
    <property type="evidence" value="ECO:0007669"/>
    <property type="project" value="UniProtKB-SubCell"/>
</dbReference>
<dbReference type="GO" id="GO:0016260">
    <property type="term" value="P:selenocysteine biosynthetic process"/>
    <property type="evidence" value="ECO:0007669"/>
    <property type="project" value="UniProtKB-UniRule"/>
</dbReference>
<dbReference type="InterPro" id="IPR010978">
    <property type="entry name" value="tRNA-bd_arm"/>
</dbReference>
<comment type="pathway">
    <text evidence="6">Aminoacyl-tRNA biosynthesis; selenocysteinyl-tRNA(Sec) biosynthesis; L-seryl-tRNA(Sec) from L-serine and tRNA(Sec): step 1/1.</text>
</comment>
<keyword evidence="5 6" id="KW-0030">Aminoacyl-tRNA synthetase</keyword>
<dbReference type="SUPFAM" id="SSF46589">
    <property type="entry name" value="tRNA-binding arm"/>
    <property type="match status" value="1"/>
</dbReference>
<dbReference type="NCBIfam" id="TIGR00414">
    <property type="entry name" value="serS"/>
    <property type="match status" value="1"/>
</dbReference>
<comment type="subcellular location">
    <subcellularLocation>
        <location evidence="6">Cytoplasm</location>
    </subcellularLocation>
</comment>
<comment type="subunit">
    <text evidence="6">Homodimer. The tRNA molecule binds across the dimer.</text>
</comment>
<keyword evidence="4 6" id="KW-0648">Protein biosynthesis</keyword>
<dbReference type="PRINTS" id="PR00981">
    <property type="entry name" value="TRNASYNTHSER"/>
</dbReference>
<dbReference type="GO" id="GO:0004828">
    <property type="term" value="F:serine-tRNA ligase activity"/>
    <property type="evidence" value="ECO:0007669"/>
    <property type="project" value="UniProtKB-UniRule"/>
</dbReference>
<comment type="catalytic activity">
    <reaction evidence="6">
        <text>tRNA(Ser) + L-serine + ATP = L-seryl-tRNA(Ser) + AMP + diphosphate + H(+)</text>
        <dbReference type="Rhea" id="RHEA:12292"/>
        <dbReference type="Rhea" id="RHEA-COMP:9669"/>
        <dbReference type="Rhea" id="RHEA-COMP:9703"/>
        <dbReference type="ChEBI" id="CHEBI:15378"/>
        <dbReference type="ChEBI" id="CHEBI:30616"/>
        <dbReference type="ChEBI" id="CHEBI:33019"/>
        <dbReference type="ChEBI" id="CHEBI:33384"/>
        <dbReference type="ChEBI" id="CHEBI:78442"/>
        <dbReference type="ChEBI" id="CHEBI:78533"/>
        <dbReference type="ChEBI" id="CHEBI:456215"/>
        <dbReference type="EC" id="6.1.1.11"/>
    </reaction>
</comment>
<feature type="binding site" evidence="6">
    <location>
        <position position="384"/>
    </location>
    <ligand>
        <name>L-serine</name>
        <dbReference type="ChEBI" id="CHEBI:33384"/>
    </ligand>
</feature>
<comment type="catalytic activity">
    <reaction evidence="6">
        <text>tRNA(Sec) + L-serine + ATP = L-seryl-tRNA(Sec) + AMP + diphosphate + H(+)</text>
        <dbReference type="Rhea" id="RHEA:42580"/>
        <dbReference type="Rhea" id="RHEA-COMP:9742"/>
        <dbReference type="Rhea" id="RHEA-COMP:10128"/>
        <dbReference type="ChEBI" id="CHEBI:15378"/>
        <dbReference type="ChEBI" id="CHEBI:30616"/>
        <dbReference type="ChEBI" id="CHEBI:33019"/>
        <dbReference type="ChEBI" id="CHEBI:33384"/>
        <dbReference type="ChEBI" id="CHEBI:78442"/>
        <dbReference type="ChEBI" id="CHEBI:78533"/>
        <dbReference type="ChEBI" id="CHEBI:456215"/>
        <dbReference type="EC" id="6.1.1.11"/>
    </reaction>
</comment>
<dbReference type="Gene3D" id="1.10.287.40">
    <property type="entry name" value="Serine-tRNA synthetase, tRNA binding domain"/>
    <property type="match status" value="1"/>
</dbReference>